<feature type="binding site" evidence="9 13">
    <location>
        <position position="442"/>
    </location>
    <ligand>
        <name>Mn(2+)</name>
        <dbReference type="ChEBI" id="CHEBI:29035"/>
        <label>2</label>
    </ligand>
</feature>
<evidence type="ECO:0000256" key="4">
    <source>
        <dbReference type="ARBA" id="ARBA00008819"/>
    </source>
</evidence>
<comment type="catalytic activity">
    <reaction evidence="1 9">
        <text>(2R)-2-phosphoglycerate = (2R)-3-phosphoglycerate</text>
        <dbReference type="Rhea" id="RHEA:15901"/>
        <dbReference type="ChEBI" id="CHEBI:58272"/>
        <dbReference type="ChEBI" id="CHEBI:58289"/>
        <dbReference type="EC" id="5.4.2.12"/>
    </reaction>
</comment>
<dbReference type="PATRIC" id="fig|980422.3.peg.77"/>
<dbReference type="HAMAP" id="MF_01038">
    <property type="entry name" value="GpmI"/>
    <property type="match status" value="1"/>
</dbReference>
<evidence type="ECO:0000256" key="10">
    <source>
        <dbReference type="NCBIfam" id="TIGR01307"/>
    </source>
</evidence>
<dbReference type="KEGG" id="nzs:SLY_0083"/>
<dbReference type="Gene3D" id="3.40.720.10">
    <property type="entry name" value="Alkaline Phosphatase, subunit A"/>
    <property type="match status" value="1"/>
</dbReference>
<dbReference type="GO" id="GO:0006096">
    <property type="term" value="P:glycolytic process"/>
    <property type="evidence" value="ECO:0007669"/>
    <property type="project" value="UniProtKB-UniRule"/>
</dbReference>
<dbReference type="InterPro" id="IPR011258">
    <property type="entry name" value="BPG-indep_PGM_N"/>
</dbReference>
<comment type="pathway">
    <text evidence="3 9">Carbohydrate degradation; glycolysis; pyruvate from D-glyceraldehyde 3-phosphate: step 3/5.</text>
</comment>
<feature type="binding site" evidence="9 13">
    <location>
        <position position="460"/>
    </location>
    <ligand>
        <name>Mn(2+)</name>
        <dbReference type="ChEBI" id="CHEBI:29035"/>
        <label>1</label>
    </ligand>
</feature>
<comment type="similarity">
    <text evidence="4 9">Belongs to the BPG-independent phosphoglycerate mutase family.</text>
</comment>
<dbReference type="GO" id="GO:0030145">
    <property type="term" value="F:manganese ion binding"/>
    <property type="evidence" value="ECO:0007669"/>
    <property type="project" value="UniProtKB-UniRule"/>
</dbReference>
<feature type="binding site" evidence="9 12">
    <location>
        <position position="180"/>
    </location>
    <ligand>
        <name>substrate</name>
    </ligand>
</feature>
<comment type="function">
    <text evidence="2 9">Catalyzes the interconversion of 2-phosphoglycerate and 3-phosphoglycerate.</text>
</comment>
<evidence type="ECO:0000256" key="7">
    <source>
        <dbReference type="ARBA" id="ARBA00023211"/>
    </source>
</evidence>
<dbReference type="InterPro" id="IPR005995">
    <property type="entry name" value="Pgm_bpd_ind"/>
</dbReference>
<dbReference type="InterPro" id="IPR017850">
    <property type="entry name" value="Alkaline_phosphatase_core_sf"/>
</dbReference>
<comment type="cofactor">
    <cofactor evidence="9">
        <name>Mn(2+)</name>
        <dbReference type="ChEBI" id="CHEBI:29035"/>
    </cofactor>
    <text evidence="9">Binds 2 manganese ions per subunit.</text>
</comment>
<dbReference type="Pfam" id="PF06415">
    <property type="entry name" value="iPGM_N"/>
    <property type="match status" value="1"/>
</dbReference>
<dbReference type="PANTHER" id="PTHR31637:SF0">
    <property type="entry name" value="2,3-BISPHOSPHOGLYCERATE-INDEPENDENT PHOSPHOGLYCERATE MUTASE"/>
    <property type="match status" value="1"/>
</dbReference>
<evidence type="ECO:0000259" key="15">
    <source>
        <dbReference type="Pfam" id="PF06415"/>
    </source>
</evidence>
<dbReference type="GO" id="GO:0006007">
    <property type="term" value="P:glucose catabolic process"/>
    <property type="evidence" value="ECO:0007669"/>
    <property type="project" value="InterPro"/>
</dbReference>
<keyword evidence="5 9" id="KW-0479">Metal-binding</keyword>
<dbReference type="OrthoDB" id="9800863at2"/>
<dbReference type="InterPro" id="IPR006124">
    <property type="entry name" value="Metalloenzyme"/>
</dbReference>
<keyword evidence="17" id="KW-1185">Reference proteome</keyword>
<sequence length="516" mass="57313">MTKFAALLILDGLGLSCQKENNAFYLAKTPYLDYLLKTFPTTTLQASGEAVGLPEGQMGNSEVGHLNLGAGRVVDQYLTQINKSIRDQSFFQNKQFLKAIEHAKKNHSKIHLLGLVSEGGVHSHLDHFKALLELMKKHQIADKTYLHVFTDGRDDDPVSGVKYLQQMIDDGFQIASVSGRYYALDRDNNWDRINLVYDMLTLGTYPVIKSCIEEIKASYQKGITDEFIKPFLVNPDGLINDNDSLIFVNFRSDRIMRLATAFSNPSMTASFQTPGKTPFKGQKLINNAFIVNMTFYSQYAKGEIAFQPTTLKNLYGKVIADHNLHQLRIAETEKYPHVTFFFDGGKELQLPNSKHLLIPSPRVATYDLKPEMGAYEITSKAKEAILSKKYQTMILNFANPDMVGHTGSLEAAIKAVEVVDSCLKGVVEAIQKIDGIACVVADHGNAEQMTDEAGKPHTAHTTNLVPFVITSHKVKLRQETGALCDVAPTLLELLGIPQPPEMTGISLIEKTNKTSK</sequence>
<accession>R4RZQ5</accession>
<dbReference type="GO" id="GO:0004619">
    <property type="term" value="F:phosphoglycerate mutase activity"/>
    <property type="evidence" value="ECO:0007669"/>
    <property type="project" value="UniProtKB-UniRule"/>
</dbReference>
<dbReference type="NCBIfam" id="TIGR01307">
    <property type="entry name" value="pgm_bpd_ind"/>
    <property type="match status" value="1"/>
</dbReference>
<feature type="binding site" evidence="9 13">
    <location>
        <position position="11"/>
    </location>
    <ligand>
        <name>Mn(2+)</name>
        <dbReference type="ChEBI" id="CHEBI:29035"/>
        <label>2</label>
    </ligand>
</feature>
<evidence type="ECO:0000256" key="13">
    <source>
        <dbReference type="PIRSR" id="PIRSR001492-3"/>
    </source>
</evidence>
<dbReference type="HOGENOM" id="CLU_026099_2_0_14"/>
<evidence type="ECO:0000256" key="9">
    <source>
        <dbReference type="HAMAP-Rule" id="MF_01038"/>
    </source>
</evidence>
<evidence type="ECO:0000256" key="1">
    <source>
        <dbReference type="ARBA" id="ARBA00000370"/>
    </source>
</evidence>
<name>R4RZQ5_PHYAS</name>
<feature type="binding site" evidence="9 13">
    <location>
        <position position="405"/>
    </location>
    <ligand>
        <name>Mn(2+)</name>
        <dbReference type="ChEBI" id="CHEBI:29035"/>
        <label>1</label>
    </ligand>
</feature>
<feature type="domain" description="Metalloenzyme" evidence="14">
    <location>
        <begin position="5"/>
        <end position="497"/>
    </location>
</feature>
<evidence type="ECO:0000256" key="3">
    <source>
        <dbReference type="ARBA" id="ARBA00004798"/>
    </source>
</evidence>
<protein>
    <recommendedName>
        <fullName evidence="9 10">2,3-bisphosphoglycerate-independent phosphoglycerate mutase</fullName>
        <shortName evidence="9">BPG-independent PGAM</shortName>
        <shortName evidence="9">Phosphoglyceromutase</shortName>
        <shortName evidence="9">iPGM</shortName>
        <ecNumber evidence="9 10">5.4.2.12</ecNumber>
    </recommendedName>
</protein>
<dbReference type="SUPFAM" id="SSF53649">
    <property type="entry name" value="Alkaline phosphatase-like"/>
    <property type="match status" value="1"/>
</dbReference>
<feature type="active site" description="Phosphoserine intermediate" evidence="9 11">
    <location>
        <position position="61"/>
    </location>
</feature>
<evidence type="ECO:0000259" key="14">
    <source>
        <dbReference type="Pfam" id="PF01676"/>
    </source>
</evidence>
<keyword evidence="7 9" id="KW-0464">Manganese</keyword>
<feature type="binding site" evidence="9 12">
    <location>
        <position position="186"/>
    </location>
    <ligand>
        <name>substrate</name>
    </ligand>
</feature>
<dbReference type="UniPathway" id="UPA00109">
    <property type="reaction ID" value="UER00186"/>
</dbReference>
<dbReference type="PANTHER" id="PTHR31637">
    <property type="entry name" value="2,3-BISPHOSPHOGLYCERATE-INDEPENDENT PHOSPHOGLYCERATE MUTASE"/>
    <property type="match status" value="1"/>
</dbReference>
<feature type="binding site" evidence="9 12">
    <location>
        <position position="122"/>
    </location>
    <ligand>
        <name>substrate</name>
    </ligand>
</feature>
<proteinExistence type="inferred from homology"/>
<evidence type="ECO:0000256" key="2">
    <source>
        <dbReference type="ARBA" id="ARBA00002315"/>
    </source>
</evidence>
<dbReference type="RefSeq" id="WP_015637646.1">
    <property type="nucleotide sequence ID" value="NC_021236.1"/>
</dbReference>
<dbReference type="Pfam" id="PF01676">
    <property type="entry name" value="Metalloenzyme"/>
    <property type="match status" value="1"/>
</dbReference>
<organism evidence="16 17">
    <name type="scientific">Strawberry lethal yellows phytoplasma (CPA) str. NZSb11</name>
    <dbReference type="NCBI Taxonomy" id="980422"/>
    <lineage>
        <taxon>Bacteria</taxon>
        <taxon>Bacillati</taxon>
        <taxon>Mycoplasmatota</taxon>
        <taxon>Mollicutes</taxon>
        <taxon>Acholeplasmatales</taxon>
        <taxon>Acholeplasmataceae</taxon>
        <taxon>Candidatus Phytoplasma</taxon>
        <taxon>16SrXII (Stolbur group)</taxon>
    </lineage>
</organism>
<gene>
    <name evidence="9 16" type="primary">gpmI</name>
    <name evidence="16" type="ORF">SLY_0083</name>
</gene>
<feature type="binding site" evidence="9 12">
    <location>
        <position position="334"/>
    </location>
    <ligand>
        <name>substrate</name>
    </ligand>
</feature>
<dbReference type="SUPFAM" id="SSF64158">
    <property type="entry name" value="2,3-Bisphosphoglycerate-independent phosphoglycerate mutase, substrate-binding domain"/>
    <property type="match status" value="1"/>
</dbReference>
<comment type="subunit">
    <text evidence="9">Monomer.</text>
</comment>
<evidence type="ECO:0000256" key="8">
    <source>
        <dbReference type="ARBA" id="ARBA00023235"/>
    </source>
</evidence>
<dbReference type="FunFam" id="3.40.1450.10:FF:000002">
    <property type="entry name" value="2,3-bisphosphoglycerate-independent phosphoglycerate mutase"/>
    <property type="match status" value="1"/>
</dbReference>
<feature type="binding site" evidence="9 13">
    <location>
        <position position="61"/>
    </location>
    <ligand>
        <name>Mn(2+)</name>
        <dbReference type="ChEBI" id="CHEBI:29035"/>
        <label>2</label>
    </ligand>
</feature>
<keyword evidence="6 9" id="KW-0324">Glycolysis</keyword>
<dbReference type="PIRSF" id="PIRSF001492">
    <property type="entry name" value="IPGAM"/>
    <property type="match status" value="1"/>
</dbReference>
<feature type="binding site" evidence="9 13">
    <location>
        <position position="443"/>
    </location>
    <ligand>
        <name>Mn(2+)</name>
        <dbReference type="ChEBI" id="CHEBI:29035"/>
        <label>2</label>
    </ligand>
</feature>
<feature type="binding site" evidence="9 12">
    <location>
        <begin position="251"/>
        <end position="254"/>
    </location>
    <ligand>
        <name>substrate</name>
    </ligand>
</feature>
<evidence type="ECO:0000256" key="11">
    <source>
        <dbReference type="PIRSR" id="PIRSR001492-1"/>
    </source>
</evidence>
<dbReference type="AlphaFoldDB" id="R4RZQ5"/>
<feature type="binding site" evidence="9 12">
    <location>
        <begin position="153"/>
        <end position="154"/>
    </location>
    <ligand>
        <name>substrate</name>
    </ligand>
</feature>
<feature type="domain" description="BPG-independent PGAM N-terminal" evidence="15">
    <location>
        <begin position="81"/>
        <end position="297"/>
    </location>
</feature>
<evidence type="ECO:0000313" key="17">
    <source>
        <dbReference type="Proteomes" id="UP000013941"/>
    </source>
</evidence>
<dbReference type="EC" id="5.4.2.12" evidence="9 10"/>
<dbReference type="CDD" id="cd16010">
    <property type="entry name" value="iPGM"/>
    <property type="match status" value="1"/>
</dbReference>
<dbReference type="EMBL" id="CP002548">
    <property type="protein sequence ID" value="AGL90009.1"/>
    <property type="molecule type" value="Genomic_DNA"/>
</dbReference>
<evidence type="ECO:0000313" key="16">
    <source>
        <dbReference type="EMBL" id="AGL90009.1"/>
    </source>
</evidence>
<dbReference type="GO" id="GO:0005829">
    <property type="term" value="C:cytosol"/>
    <property type="evidence" value="ECO:0007669"/>
    <property type="project" value="TreeGrafter"/>
</dbReference>
<evidence type="ECO:0000256" key="5">
    <source>
        <dbReference type="ARBA" id="ARBA00022723"/>
    </source>
</evidence>
<dbReference type="Gene3D" id="3.40.1450.10">
    <property type="entry name" value="BPG-independent phosphoglycerate mutase, domain B"/>
    <property type="match status" value="1"/>
</dbReference>
<evidence type="ECO:0000256" key="12">
    <source>
        <dbReference type="PIRSR" id="PIRSR001492-2"/>
    </source>
</evidence>
<feature type="binding site" evidence="9 13">
    <location>
        <position position="401"/>
    </location>
    <ligand>
        <name>Mn(2+)</name>
        <dbReference type="ChEBI" id="CHEBI:29035"/>
        <label>1</label>
    </ligand>
</feature>
<evidence type="ECO:0000256" key="6">
    <source>
        <dbReference type="ARBA" id="ARBA00023152"/>
    </source>
</evidence>
<dbReference type="InterPro" id="IPR036646">
    <property type="entry name" value="PGAM_B_sf"/>
</dbReference>
<dbReference type="Proteomes" id="UP000013941">
    <property type="component" value="Chromosome"/>
</dbReference>
<reference evidence="16 17" key="1">
    <citation type="journal article" date="2013" name="BMC Genomics">
        <title>Comparison of the complete genome sequence of two closely related isolates of 'Candidatus Phytoplasma australiense' reveals genome plasticity.</title>
        <authorList>
            <person name="Andersen M.T."/>
            <person name="Liefting L.W."/>
            <person name="Havukkala I."/>
            <person name="Beever R.E."/>
        </authorList>
    </citation>
    <scope>NUCLEOTIDE SEQUENCE [LARGE SCALE GENOMIC DNA]</scope>
    <source>
        <strain evidence="16 17">NZSb11</strain>
    </source>
</reference>
<keyword evidence="8 9" id="KW-0413">Isomerase</keyword>